<proteinExistence type="predicted"/>
<gene>
    <name evidence="3" type="ORF">H0H10_10750</name>
</gene>
<feature type="region of interest" description="Disordered" evidence="1">
    <location>
        <begin position="29"/>
        <end position="138"/>
    </location>
</feature>
<feature type="chain" id="PRO_5037242122" description="Lipoprotein" evidence="2">
    <location>
        <begin position="23"/>
        <end position="349"/>
    </location>
</feature>
<evidence type="ECO:0008006" key="5">
    <source>
        <dbReference type="Google" id="ProtNLM"/>
    </source>
</evidence>
<organism evidence="3 4">
    <name type="scientific">Streptomyces griseicoloratus</name>
    <dbReference type="NCBI Taxonomy" id="2752516"/>
    <lineage>
        <taxon>Bacteria</taxon>
        <taxon>Bacillati</taxon>
        <taxon>Actinomycetota</taxon>
        <taxon>Actinomycetes</taxon>
        <taxon>Kitasatosporales</taxon>
        <taxon>Streptomycetaceae</taxon>
        <taxon>Streptomyces</taxon>
    </lineage>
</organism>
<evidence type="ECO:0000256" key="2">
    <source>
        <dbReference type="SAM" id="SignalP"/>
    </source>
</evidence>
<dbReference type="RefSeq" id="WP_188180649.1">
    <property type="nucleotide sequence ID" value="NZ_JACVQF010000182.1"/>
</dbReference>
<sequence length="349" mass="33990">MGVSLGMRVAGLCVAGTVAVLAASCVAGEGGPPRGGGEASVAGGLSNGGPDGAVDRTAPSPEAAPSWRPDGSGGSTGVPAPAGSAPAPAAPGSPAPSPSSSPRSEPPGSSPGARPLTVPAWLPAGPDSPDTDGVADPQSLYDLLRSPDRCEEVLAALGPVPPSDDRRVLRGLAHGCLAVQGRGGSWETAARDHAELAGRPAGCKISAAYEVLGGLLEFHRRHPGATVRLAPAPGGATACTYGIAGVDAGSDGAARPGELVAIELRGTYFDHAELLREGSVSVGGVGVAGPLTAPAGTGDRLVLSVVVPAVPAAPGTAVAVRVRYGGTEVAREDAFTVATPDPVTPSASP</sequence>
<evidence type="ECO:0000313" key="3">
    <source>
        <dbReference type="EMBL" id="MBD0419635.1"/>
    </source>
</evidence>
<evidence type="ECO:0000256" key="1">
    <source>
        <dbReference type="SAM" id="MobiDB-lite"/>
    </source>
</evidence>
<name>A0A926QQI3_9ACTN</name>
<reference evidence="3" key="1">
    <citation type="submission" date="2020-09" db="EMBL/GenBank/DDBJ databases">
        <title>Streptomyces grisecoloratus sp. nov., isolated from cotton soil.</title>
        <authorList>
            <person name="Xing L."/>
        </authorList>
    </citation>
    <scope>NUCLEOTIDE SEQUENCE</scope>
    <source>
        <strain evidence="3">TRM S81-3</strain>
    </source>
</reference>
<keyword evidence="4" id="KW-1185">Reference proteome</keyword>
<accession>A0A926QQI3</accession>
<dbReference type="AlphaFoldDB" id="A0A926QQI3"/>
<dbReference type="EMBL" id="JACVQF010000182">
    <property type="protein sequence ID" value="MBD0419635.1"/>
    <property type="molecule type" value="Genomic_DNA"/>
</dbReference>
<feature type="compositionally biased region" description="Low complexity" evidence="1">
    <location>
        <begin position="77"/>
        <end position="87"/>
    </location>
</feature>
<reference evidence="3" key="2">
    <citation type="submission" date="2020-09" db="EMBL/GenBank/DDBJ databases">
        <authorList>
            <person name="Luo X."/>
        </authorList>
    </citation>
    <scope>NUCLEOTIDE SEQUENCE</scope>
    <source>
        <strain evidence="3">TRM S81-3</strain>
    </source>
</reference>
<feature type="signal peptide" evidence="2">
    <location>
        <begin position="1"/>
        <end position="22"/>
    </location>
</feature>
<evidence type="ECO:0000313" key="4">
    <source>
        <dbReference type="Proteomes" id="UP000621210"/>
    </source>
</evidence>
<protein>
    <recommendedName>
        <fullName evidence="5">Lipoprotein</fullName>
    </recommendedName>
</protein>
<keyword evidence="2" id="KW-0732">Signal</keyword>
<feature type="compositionally biased region" description="Gly residues" evidence="1">
    <location>
        <begin position="29"/>
        <end position="38"/>
    </location>
</feature>
<feature type="compositionally biased region" description="Pro residues" evidence="1">
    <location>
        <begin position="88"/>
        <end position="109"/>
    </location>
</feature>
<comment type="caution">
    <text evidence="3">The sequence shown here is derived from an EMBL/GenBank/DDBJ whole genome shotgun (WGS) entry which is preliminary data.</text>
</comment>
<dbReference type="Proteomes" id="UP000621210">
    <property type="component" value="Unassembled WGS sequence"/>
</dbReference>